<dbReference type="InterPro" id="IPR001841">
    <property type="entry name" value="Znf_RING"/>
</dbReference>
<dbReference type="InterPro" id="IPR044066">
    <property type="entry name" value="TRIAD_supradom"/>
</dbReference>
<feature type="region of interest" description="Disordered" evidence="8">
    <location>
        <begin position="147"/>
        <end position="173"/>
    </location>
</feature>
<organism evidence="10 11">
    <name type="scientific">Varroa destructor</name>
    <name type="common">Honeybee mite</name>
    <dbReference type="NCBI Taxonomy" id="109461"/>
    <lineage>
        <taxon>Eukaryota</taxon>
        <taxon>Metazoa</taxon>
        <taxon>Ecdysozoa</taxon>
        <taxon>Arthropoda</taxon>
        <taxon>Chelicerata</taxon>
        <taxon>Arachnida</taxon>
        <taxon>Acari</taxon>
        <taxon>Parasitiformes</taxon>
        <taxon>Mesostigmata</taxon>
        <taxon>Gamasina</taxon>
        <taxon>Dermanyssoidea</taxon>
        <taxon>Varroidae</taxon>
        <taxon>Varroa</taxon>
    </lineage>
</organism>
<dbReference type="GO" id="GO:0004842">
    <property type="term" value="F:ubiquitin-protein transferase activity"/>
    <property type="evidence" value="ECO:0007669"/>
    <property type="project" value="TreeGrafter"/>
</dbReference>
<dbReference type="InParanoid" id="A0A7M7JPJ4"/>
<dbReference type="GO" id="GO:0008270">
    <property type="term" value="F:zinc ion binding"/>
    <property type="evidence" value="ECO:0007669"/>
    <property type="project" value="UniProtKB-KW"/>
</dbReference>
<keyword evidence="6" id="KW-0833">Ubl conjugation pathway</keyword>
<dbReference type="PANTHER" id="PTHR22770:SF13">
    <property type="entry name" value="RING-TYPE DOMAIN-CONTAINING PROTEIN"/>
    <property type="match status" value="1"/>
</dbReference>
<dbReference type="RefSeq" id="XP_022653620.1">
    <property type="nucleotide sequence ID" value="XM_022797885.1"/>
</dbReference>
<dbReference type="InterPro" id="IPR051628">
    <property type="entry name" value="LUBAC_E3_Ligases"/>
</dbReference>
<keyword evidence="11" id="KW-1185">Reference proteome</keyword>
<dbReference type="PANTHER" id="PTHR22770">
    <property type="entry name" value="UBIQUITIN CONJUGATING ENZYME 7 INTERACTING PROTEIN-RELATED"/>
    <property type="match status" value="1"/>
</dbReference>
<dbReference type="Proteomes" id="UP000594260">
    <property type="component" value="Unplaced"/>
</dbReference>
<dbReference type="SMART" id="SM00184">
    <property type="entry name" value="RING"/>
    <property type="match status" value="2"/>
</dbReference>
<dbReference type="EnsemblMetazoa" id="XM_022797884">
    <property type="protein sequence ID" value="XP_022653619"/>
    <property type="gene ID" value="LOC111247219"/>
</dbReference>
<evidence type="ECO:0000256" key="7">
    <source>
        <dbReference type="ARBA" id="ARBA00022833"/>
    </source>
</evidence>
<keyword evidence="5" id="KW-0863">Zinc-finger</keyword>
<dbReference type="RefSeq" id="XP_022653618.1">
    <property type="nucleotide sequence ID" value="XM_022797883.1"/>
</dbReference>
<dbReference type="OMA" id="KHEYERH"/>
<dbReference type="KEGG" id="vde:111247219"/>
<dbReference type="EnsemblMetazoa" id="XM_022797883">
    <property type="protein sequence ID" value="XP_022653618"/>
    <property type="gene ID" value="LOC111247219"/>
</dbReference>
<sequence>MQPDNRRKPHQRICTTMISYLCCCLRKPERRSKEKGQNLKETIPPARLPSGVSEWPERARSEFPTEIQMSQHNNVSSITIDEDRTITIKADTETLAILLASSTVAPLLASPGSWTTTASLGSGLRSTKLPFSRSSIMYSQHRDIGLSIHKDDSKRRPRKKGQTSKQSHPDTSLNESNYLERLGLFDSPLWPTLNEFECPLCLEVVGRLQGILIKACMIHKFCRNCLQQAAINSQWLEVDCPLAKECHSTISDAELKELLSYQPELYQLYLAKKTRHHVENDLTQLQPYVYDWKIITNVVEFVCPVCMETIPPLEGVCAKTCRVHYFCVECMRGAIRSSDEPRLRCPAVKCESYLLDIEVEHLAPEEHARLMALGVEQAIAAAGADACHCRVPDCQGVWFVEGEGEGRFECPVCKKINCLTCDTVHVNWQSCEDYRQQLENEKTREQNARDEVQTKDYIEKMIREGKGMVCPRCHALVDKMSGCDALQCLKCRTDLCWATKGLRWGPKGRGDNSGGCRCRYNGGNLCHPQCQNCH</sequence>
<dbReference type="PROSITE" id="PS51873">
    <property type="entry name" value="TRIAD"/>
    <property type="match status" value="1"/>
</dbReference>
<feature type="compositionally biased region" description="Polar residues" evidence="8">
    <location>
        <begin position="163"/>
        <end position="173"/>
    </location>
</feature>
<feature type="region of interest" description="Disordered" evidence="8">
    <location>
        <begin position="33"/>
        <end position="55"/>
    </location>
</feature>
<dbReference type="InterPro" id="IPR013083">
    <property type="entry name" value="Znf_RING/FYVE/PHD"/>
</dbReference>
<dbReference type="Gene3D" id="1.20.120.1750">
    <property type="match status" value="1"/>
</dbReference>
<evidence type="ECO:0000256" key="6">
    <source>
        <dbReference type="ARBA" id="ARBA00022786"/>
    </source>
</evidence>
<keyword evidence="7" id="KW-0862">Zinc</keyword>
<evidence type="ECO:0000259" key="9">
    <source>
        <dbReference type="PROSITE" id="PS51873"/>
    </source>
</evidence>
<keyword evidence="2" id="KW-0808">Transferase</keyword>
<evidence type="ECO:0000313" key="11">
    <source>
        <dbReference type="Proteomes" id="UP000594260"/>
    </source>
</evidence>
<dbReference type="GO" id="GO:0043161">
    <property type="term" value="P:proteasome-mediated ubiquitin-dependent protein catabolic process"/>
    <property type="evidence" value="ECO:0007669"/>
    <property type="project" value="TreeGrafter"/>
</dbReference>
<dbReference type="EnsemblMetazoa" id="XM_022797885">
    <property type="protein sequence ID" value="XP_022653620"/>
    <property type="gene ID" value="LOC111247219"/>
</dbReference>
<dbReference type="RefSeq" id="XP_022653619.1">
    <property type="nucleotide sequence ID" value="XM_022797884.1"/>
</dbReference>
<accession>A0A7M7JPJ4</accession>
<dbReference type="GO" id="GO:0071797">
    <property type="term" value="C:LUBAC complex"/>
    <property type="evidence" value="ECO:0007669"/>
    <property type="project" value="TreeGrafter"/>
</dbReference>
<name>A0A7M7JPJ4_VARDE</name>
<comment type="pathway">
    <text evidence="1">Protein modification; protein ubiquitination.</text>
</comment>
<feature type="domain" description="RING-type" evidence="9">
    <location>
        <begin position="299"/>
        <end position="520"/>
    </location>
</feature>
<keyword evidence="4" id="KW-0677">Repeat</keyword>
<evidence type="ECO:0000256" key="4">
    <source>
        <dbReference type="ARBA" id="ARBA00022737"/>
    </source>
</evidence>
<dbReference type="GO" id="GO:0043130">
    <property type="term" value="F:ubiquitin binding"/>
    <property type="evidence" value="ECO:0007669"/>
    <property type="project" value="TreeGrafter"/>
</dbReference>
<evidence type="ECO:0000256" key="5">
    <source>
        <dbReference type="ARBA" id="ARBA00022771"/>
    </source>
</evidence>
<keyword evidence="3" id="KW-0479">Metal-binding</keyword>
<dbReference type="OrthoDB" id="261960at2759"/>
<protein>
    <recommendedName>
        <fullName evidence="9">RING-type domain-containing protein</fullName>
    </recommendedName>
</protein>
<dbReference type="GO" id="GO:0097039">
    <property type="term" value="P:protein linear polyubiquitination"/>
    <property type="evidence" value="ECO:0007669"/>
    <property type="project" value="TreeGrafter"/>
</dbReference>
<evidence type="ECO:0000256" key="2">
    <source>
        <dbReference type="ARBA" id="ARBA00022679"/>
    </source>
</evidence>
<dbReference type="AlphaFoldDB" id="A0A7M7JPJ4"/>
<dbReference type="GeneID" id="111247219"/>
<dbReference type="Gene3D" id="3.30.40.10">
    <property type="entry name" value="Zinc/RING finger domain, C3HC4 (zinc finger)"/>
    <property type="match status" value="2"/>
</dbReference>
<evidence type="ECO:0000313" key="10">
    <source>
        <dbReference type="EnsemblMetazoa" id="XP_022653619"/>
    </source>
</evidence>
<evidence type="ECO:0000256" key="1">
    <source>
        <dbReference type="ARBA" id="ARBA00004906"/>
    </source>
</evidence>
<reference evidence="10" key="1">
    <citation type="submission" date="2021-01" db="UniProtKB">
        <authorList>
            <consortium name="EnsemblMetazoa"/>
        </authorList>
    </citation>
    <scope>IDENTIFICATION</scope>
</reference>
<evidence type="ECO:0000256" key="8">
    <source>
        <dbReference type="SAM" id="MobiDB-lite"/>
    </source>
</evidence>
<dbReference type="SUPFAM" id="SSF57850">
    <property type="entry name" value="RING/U-box"/>
    <property type="match status" value="4"/>
</dbReference>
<evidence type="ECO:0000256" key="3">
    <source>
        <dbReference type="ARBA" id="ARBA00022723"/>
    </source>
</evidence>
<proteinExistence type="predicted"/>